<dbReference type="Proteomes" id="UP000316080">
    <property type="component" value="Unassembled WGS sequence"/>
</dbReference>
<dbReference type="InterPro" id="IPR011008">
    <property type="entry name" value="Dimeric_a/b-barrel"/>
</dbReference>
<evidence type="ECO:0000313" key="2">
    <source>
        <dbReference type="EMBL" id="RZN55297.1"/>
    </source>
</evidence>
<dbReference type="Pfam" id="PF01037">
    <property type="entry name" value="AsnC_trans_reg"/>
    <property type="match status" value="1"/>
</dbReference>
<protein>
    <submittedName>
        <fullName evidence="2">Lrp/AsnC family transcriptional regulator</fullName>
    </submittedName>
</protein>
<sequence length="73" mass="8201">MHLVVLINADKTSVLDIVNEIEKIPAVLEVFPTFGRFDIVAFFSVNNLSEVKSLLNKISSLKGVIRMEELLEI</sequence>
<reference evidence="3 5" key="1">
    <citation type="journal article" date="2019" name="Nat. Microbiol.">
        <title>Expanding anaerobic alkane metabolism in the domain of Archaea.</title>
        <authorList>
            <person name="Wang Y."/>
            <person name="Wegener G."/>
            <person name="Hou J."/>
            <person name="Wang F."/>
            <person name="Xiao X."/>
        </authorList>
    </citation>
    <scope>NUCLEOTIDE SEQUENCE [LARGE SCALE GENOMIC DNA]</scope>
    <source>
        <strain evidence="3">WYZ-LMO11</strain>
    </source>
</reference>
<comment type="caution">
    <text evidence="2">The sequence shown here is derived from an EMBL/GenBank/DDBJ whole genome shotgun (WGS) entry which is preliminary data.</text>
</comment>
<evidence type="ECO:0000313" key="4">
    <source>
        <dbReference type="Proteomes" id="UP000316080"/>
    </source>
</evidence>
<feature type="domain" description="Transcription regulator AsnC/Lrp ligand binding" evidence="1">
    <location>
        <begin position="5"/>
        <end position="67"/>
    </location>
</feature>
<dbReference type="EMBL" id="QNVI01000041">
    <property type="protein sequence ID" value="TDA38921.1"/>
    <property type="molecule type" value="Genomic_DNA"/>
</dbReference>
<dbReference type="Proteomes" id="UP000317265">
    <property type="component" value="Unassembled WGS sequence"/>
</dbReference>
<dbReference type="Gene3D" id="3.30.70.920">
    <property type="match status" value="1"/>
</dbReference>
<dbReference type="AlphaFoldDB" id="A0A520KE76"/>
<evidence type="ECO:0000259" key="1">
    <source>
        <dbReference type="Pfam" id="PF01037"/>
    </source>
</evidence>
<accession>A0A520KE76</accession>
<proteinExistence type="predicted"/>
<evidence type="ECO:0000313" key="3">
    <source>
        <dbReference type="EMBL" id="TDA38921.1"/>
    </source>
</evidence>
<organism evidence="2 4">
    <name type="scientific">Thermoproteota archaeon</name>
    <dbReference type="NCBI Taxonomy" id="2056631"/>
    <lineage>
        <taxon>Archaea</taxon>
        <taxon>Thermoproteota</taxon>
    </lineage>
</organism>
<reference evidence="2 4" key="2">
    <citation type="journal article" date="2019" name="Nat. Microbiol.">
        <title>Wide diversity of methane and short-chain alkane metabolisms in uncultured archaea.</title>
        <authorList>
            <person name="Borrel G."/>
            <person name="Adam P.S."/>
            <person name="McKay L.J."/>
            <person name="Chen L.X."/>
            <person name="Sierra-Garcia I.N."/>
            <person name="Sieber C.M."/>
            <person name="Letourneur Q."/>
            <person name="Ghozlane A."/>
            <person name="Andersen G.L."/>
            <person name="Li W.J."/>
            <person name="Hallam S.J."/>
            <person name="Muyzer G."/>
            <person name="de Oliveira V.M."/>
            <person name="Inskeep W.P."/>
            <person name="Banfield J.F."/>
            <person name="Gribaldo S."/>
        </authorList>
    </citation>
    <scope>NUCLEOTIDE SEQUENCE [LARGE SCALE GENOMIC DNA]</scope>
    <source>
        <strain evidence="2">Verst-YHS</strain>
    </source>
</reference>
<evidence type="ECO:0000313" key="5">
    <source>
        <dbReference type="Proteomes" id="UP000317265"/>
    </source>
</evidence>
<dbReference type="EMBL" id="RXIH01000046">
    <property type="protein sequence ID" value="RZN55297.1"/>
    <property type="molecule type" value="Genomic_DNA"/>
</dbReference>
<dbReference type="SUPFAM" id="SSF54909">
    <property type="entry name" value="Dimeric alpha+beta barrel"/>
    <property type="match status" value="1"/>
</dbReference>
<dbReference type="InterPro" id="IPR019887">
    <property type="entry name" value="Tscrpt_reg_AsnC/Lrp_C"/>
</dbReference>
<name>A0A520KE76_9CREN</name>
<gene>
    <name evidence="3" type="ORF">DSO09_03505</name>
    <name evidence="2" type="ORF">EF809_06125</name>
</gene>